<reference evidence="7" key="2">
    <citation type="submission" date="2009-11" db="EMBL/GenBank/DDBJ databases">
        <title>The Genome Sequence of Allomyces macrogynus strain ATCC 38327.</title>
        <authorList>
            <consortium name="The Broad Institute Genome Sequencing Platform"/>
            <person name="Russ C."/>
            <person name="Cuomo C."/>
            <person name="Shea T."/>
            <person name="Young S.K."/>
            <person name="Zeng Q."/>
            <person name="Koehrsen M."/>
            <person name="Haas B."/>
            <person name="Borodovsky M."/>
            <person name="Guigo R."/>
            <person name="Alvarado L."/>
            <person name="Berlin A."/>
            <person name="Borenstein D."/>
            <person name="Chen Z."/>
            <person name="Engels R."/>
            <person name="Freedman E."/>
            <person name="Gellesch M."/>
            <person name="Goldberg J."/>
            <person name="Griggs A."/>
            <person name="Gujja S."/>
            <person name="Heiman D."/>
            <person name="Hepburn T."/>
            <person name="Howarth C."/>
            <person name="Jen D."/>
            <person name="Larson L."/>
            <person name="Lewis B."/>
            <person name="Mehta T."/>
            <person name="Park D."/>
            <person name="Pearson M."/>
            <person name="Roberts A."/>
            <person name="Saif S."/>
            <person name="Shenoy N."/>
            <person name="Sisk P."/>
            <person name="Stolte C."/>
            <person name="Sykes S."/>
            <person name="Walk T."/>
            <person name="White J."/>
            <person name="Yandava C."/>
            <person name="Burger G."/>
            <person name="Gray M.W."/>
            <person name="Holland P.W.H."/>
            <person name="King N."/>
            <person name="Lang F.B.F."/>
            <person name="Roger A.J."/>
            <person name="Ruiz-Trillo I."/>
            <person name="Lander E."/>
            <person name="Nusbaum C."/>
        </authorList>
    </citation>
    <scope>NUCLEOTIDE SEQUENCE [LARGE SCALE GENOMIC DNA]</scope>
    <source>
        <strain evidence="7">ATCC 38327</strain>
    </source>
</reference>
<evidence type="ECO:0000256" key="5">
    <source>
        <dbReference type="SAM" id="MobiDB-lite"/>
    </source>
</evidence>
<feature type="region of interest" description="Disordered" evidence="5">
    <location>
        <begin position="856"/>
        <end position="905"/>
    </location>
</feature>
<evidence type="ECO:0000256" key="3">
    <source>
        <dbReference type="ARBA" id="ARBA00022490"/>
    </source>
</evidence>
<dbReference type="VEuPathDB" id="FungiDB:AMAG_20008"/>
<evidence type="ECO:0000313" key="7">
    <source>
        <dbReference type="Proteomes" id="UP000054350"/>
    </source>
</evidence>
<dbReference type="Pfam" id="PF01044">
    <property type="entry name" value="Vinculin"/>
    <property type="match status" value="1"/>
</dbReference>
<keyword evidence="3" id="KW-0963">Cytoplasm</keyword>
<dbReference type="InterPro" id="IPR006077">
    <property type="entry name" value="Vinculin/catenin"/>
</dbReference>
<reference evidence="6 7" key="1">
    <citation type="submission" date="2009-11" db="EMBL/GenBank/DDBJ databases">
        <title>Annotation of Allomyces macrogynus ATCC 38327.</title>
        <authorList>
            <consortium name="The Broad Institute Genome Sequencing Platform"/>
            <person name="Russ C."/>
            <person name="Cuomo C."/>
            <person name="Burger G."/>
            <person name="Gray M.W."/>
            <person name="Holland P.W.H."/>
            <person name="King N."/>
            <person name="Lang F.B.F."/>
            <person name="Roger A.J."/>
            <person name="Ruiz-Trillo I."/>
            <person name="Young S.K."/>
            <person name="Zeng Q."/>
            <person name="Gargeya S."/>
            <person name="Fitzgerald M."/>
            <person name="Haas B."/>
            <person name="Abouelleil A."/>
            <person name="Alvarado L."/>
            <person name="Arachchi H.M."/>
            <person name="Berlin A."/>
            <person name="Chapman S.B."/>
            <person name="Gearin G."/>
            <person name="Goldberg J."/>
            <person name="Griggs A."/>
            <person name="Gujja S."/>
            <person name="Hansen M."/>
            <person name="Heiman D."/>
            <person name="Howarth C."/>
            <person name="Larimer J."/>
            <person name="Lui A."/>
            <person name="MacDonald P.J.P."/>
            <person name="McCowen C."/>
            <person name="Montmayeur A."/>
            <person name="Murphy C."/>
            <person name="Neiman D."/>
            <person name="Pearson M."/>
            <person name="Priest M."/>
            <person name="Roberts A."/>
            <person name="Saif S."/>
            <person name="Shea T."/>
            <person name="Sisk P."/>
            <person name="Stolte C."/>
            <person name="Sykes S."/>
            <person name="Wortman J."/>
            <person name="Nusbaum C."/>
            <person name="Birren B."/>
        </authorList>
    </citation>
    <scope>NUCLEOTIDE SEQUENCE [LARGE SCALE GENOMIC DNA]</scope>
    <source>
        <strain evidence="6 7">ATCC 38327</strain>
    </source>
</reference>
<name>A0A0L0T516_ALLM3</name>
<dbReference type="STRING" id="578462.A0A0L0T516"/>
<dbReference type="SUPFAM" id="SSF47220">
    <property type="entry name" value="alpha-catenin/vinculin-like"/>
    <property type="match status" value="1"/>
</dbReference>
<evidence type="ECO:0000313" key="6">
    <source>
        <dbReference type="EMBL" id="KNE69624.1"/>
    </source>
</evidence>
<dbReference type="InterPro" id="IPR036723">
    <property type="entry name" value="Alpha-catenin/vinculin-like_sf"/>
</dbReference>
<organism evidence="6 7">
    <name type="scientific">Allomyces macrogynus (strain ATCC 38327)</name>
    <name type="common">Allomyces javanicus var. macrogynus</name>
    <dbReference type="NCBI Taxonomy" id="578462"/>
    <lineage>
        <taxon>Eukaryota</taxon>
        <taxon>Fungi</taxon>
        <taxon>Fungi incertae sedis</taxon>
        <taxon>Blastocladiomycota</taxon>
        <taxon>Blastocladiomycetes</taxon>
        <taxon>Blastocladiales</taxon>
        <taxon>Blastocladiaceae</taxon>
        <taxon>Allomyces</taxon>
    </lineage>
</organism>
<dbReference type="Gene3D" id="1.20.120.230">
    <property type="entry name" value="Alpha-catenin/vinculin-like"/>
    <property type="match status" value="1"/>
</dbReference>
<dbReference type="OrthoDB" id="29742at2759"/>
<proteinExistence type="inferred from homology"/>
<dbReference type="eggNOG" id="KOG3681">
    <property type="taxonomic scope" value="Eukaryota"/>
</dbReference>
<dbReference type="GO" id="GO:0051015">
    <property type="term" value="F:actin filament binding"/>
    <property type="evidence" value="ECO:0007669"/>
    <property type="project" value="InterPro"/>
</dbReference>
<keyword evidence="4" id="KW-0009">Actin-binding</keyword>
<feature type="compositionally biased region" description="Low complexity" evidence="5">
    <location>
        <begin position="809"/>
        <end position="827"/>
    </location>
</feature>
<protein>
    <recommendedName>
        <fullName evidence="8">Vinculin</fullName>
    </recommendedName>
</protein>
<dbReference type="EMBL" id="GG745361">
    <property type="protein sequence ID" value="KNE69624.1"/>
    <property type="molecule type" value="Genomic_DNA"/>
</dbReference>
<sequence>MSASAGEWTDRANQARALVQAIQDEVADRGVTLDTDAADALTELIDCLAQPEPPVDTETVQALAIHMADAIKGATKDNLSTPRAVLSPTDRLISRVAEAMALADTTWPNAAGARAAEELTVLMQGMHARGVPLDDATTGALEKIQSVLASPVLDAEDAAGLLSMTLSAVDQVNAAEKANRLAAKATSAASLAPAEINALVDQVVAEVTDLTAAGPEAWEANAPRVAKTLAALRTALATRGVAVDADTTLTLDALSAALADSTGPSPTARVQLAGTLPAAADRIKTAIVTHARSQSHLTLTTTTTASAPTPATIAALASQALAHVTDLTSNPSSWFTAAPRAADQLASLRTELARRGVHLDPDTDRALDSIAALLHLPATPNATALADLVVSARVIADRVKAADVASRGERAGVTLDALAGAALATRALVENPKEGVAGFRDVARGLVRVVRAEGCPDVAADLAAHAHEVGTAAEVVAEGGVGEAAREYLEMAVGAWTKALDRAKEKVVVARYEPEVLVASSAAKVERLVHQVHLSKTRGAMTLTSDVAALAAAFRGFVAAVKREADNSSSVEYVTRLGHATAAAQELVVETSKWSRAANPVVHTAADISSRLRELAEQYQLDSPAAKLTLLGSTREVVQLCQVLDTHVRQIVNQCTDKRLRTALARSADLIPTLAQQLKILASVKASSPANDLDAERGLVVCAQNLMTAVRDVLRHAEAAALRVHVKTAATVGDRRNSVQAQLVPREEPPRHRRRGREPDCPGSRRHRCRRDAIRASSAANAAAAATMADTPASRSRVPSAGATRTESARTSGPSSTTSAPAEPAIPEDAVGAIPVSSVRAAAARFNVEARAPSGLTASVPVSRRTSTQPPEGKDAAARRTSAAPAMMGSSRIADLLTRKPAQEK</sequence>
<dbReference type="Proteomes" id="UP000054350">
    <property type="component" value="Unassembled WGS sequence"/>
</dbReference>
<dbReference type="GO" id="GO:0005737">
    <property type="term" value="C:cytoplasm"/>
    <property type="evidence" value="ECO:0007669"/>
    <property type="project" value="UniProtKB-SubCell"/>
</dbReference>
<dbReference type="GO" id="GO:0007155">
    <property type="term" value="P:cell adhesion"/>
    <property type="evidence" value="ECO:0007669"/>
    <property type="project" value="InterPro"/>
</dbReference>
<feature type="compositionally biased region" description="Low complexity" evidence="5">
    <location>
        <begin position="775"/>
        <end position="795"/>
    </location>
</feature>
<feature type="region of interest" description="Disordered" evidence="5">
    <location>
        <begin position="733"/>
        <end position="828"/>
    </location>
</feature>
<dbReference type="PANTHER" id="PTHR46180">
    <property type="entry name" value="VINCULIN"/>
    <property type="match status" value="1"/>
</dbReference>
<comment type="subcellular location">
    <subcellularLocation>
        <location evidence="1">Cytoplasm</location>
    </subcellularLocation>
</comment>
<keyword evidence="7" id="KW-1185">Reference proteome</keyword>
<accession>A0A0L0T516</accession>
<dbReference type="AlphaFoldDB" id="A0A0L0T516"/>
<evidence type="ECO:0008006" key="8">
    <source>
        <dbReference type="Google" id="ProtNLM"/>
    </source>
</evidence>
<dbReference type="InterPro" id="IPR017997">
    <property type="entry name" value="Vinculin"/>
</dbReference>
<gene>
    <name evidence="6" type="ORF">AMAG_20008</name>
</gene>
<comment type="similarity">
    <text evidence="2">Belongs to the vinculin/alpha-catenin family.</text>
</comment>
<evidence type="ECO:0000256" key="2">
    <source>
        <dbReference type="ARBA" id="ARBA00008376"/>
    </source>
</evidence>
<evidence type="ECO:0000256" key="1">
    <source>
        <dbReference type="ARBA" id="ARBA00004496"/>
    </source>
</evidence>
<evidence type="ECO:0000256" key="4">
    <source>
        <dbReference type="ARBA" id="ARBA00023203"/>
    </source>
</evidence>